<reference evidence="1" key="1">
    <citation type="submission" date="2020-04" db="EMBL/GenBank/DDBJ databases">
        <title>Draft genome resource of the tomato pathogen Pseudocercospora fuligena.</title>
        <authorList>
            <person name="Zaccaron A."/>
        </authorList>
    </citation>
    <scope>NUCLEOTIDE SEQUENCE</scope>
    <source>
        <strain evidence="1">PF001</strain>
    </source>
</reference>
<evidence type="ECO:0000313" key="2">
    <source>
        <dbReference type="Proteomes" id="UP000660729"/>
    </source>
</evidence>
<keyword evidence="2" id="KW-1185">Reference proteome</keyword>
<proteinExistence type="predicted"/>
<sequence length="354" mass="38462">MDLQQVLSHSQAMLNSMADIFSSAWPSAMPSALGSYNIDPLLVSVSGFSAGGFMAVQLGIAYSSIFQAGFGVFAGGPYDCARKQDFTTICLFNHTPSIELPLENMRRWSEEGKIDDLANLQERQVYLQSGSIDEIVGVAETRQLKAQLSEFVDEDKLLYVETEGAAHAFPTDFDAPGNSDCGISASPFVANCGYNGAGAVFRWLYGSDLSSPPVKPDRPYPVQSFSQRGPYGAIGLADTGFIYVPRQCKRNQAPCKLHVALHGCTMNYEQIGDKFIQDTGYLPWAEANNIVIIFPQATVDNTLRKIWNGTEYPGGALACFDWVGSVGENADQKGGVQMVAIVNMVKRLLMTGTE</sequence>
<dbReference type="AlphaFoldDB" id="A0A8H6RJ65"/>
<gene>
    <name evidence="1" type="ORF">HII31_07640</name>
</gene>
<dbReference type="InterPro" id="IPR029058">
    <property type="entry name" value="AB_hydrolase_fold"/>
</dbReference>
<dbReference type="SUPFAM" id="SSF53474">
    <property type="entry name" value="alpha/beta-Hydrolases"/>
    <property type="match status" value="1"/>
</dbReference>
<dbReference type="PANTHER" id="PTHR42972">
    <property type="entry name" value="TOL-PAL SYSTEM PROTEIN TOLB"/>
    <property type="match status" value="1"/>
</dbReference>
<name>A0A8H6RJ65_9PEZI</name>
<organism evidence="1 2">
    <name type="scientific">Pseudocercospora fuligena</name>
    <dbReference type="NCBI Taxonomy" id="685502"/>
    <lineage>
        <taxon>Eukaryota</taxon>
        <taxon>Fungi</taxon>
        <taxon>Dikarya</taxon>
        <taxon>Ascomycota</taxon>
        <taxon>Pezizomycotina</taxon>
        <taxon>Dothideomycetes</taxon>
        <taxon>Dothideomycetidae</taxon>
        <taxon>Mycosphaerellales</taxon>
        <taxon>Mycosphaerellaceae</taxon>
        <taxon>Pseudocercospora</taxon>
    </lineage>
</organism>
<dbReference type="Gene3D" id="3.40.50.1820">
    <property type="entry name" value="alpha/beta hydrolase"/>
    <property type="match status" value="2"/>
</dbReference>
<dbReference type="PANTHER" id="PTHR42972:SF8">
    <property type="entry name" value="POLYHYDROXYBUTYRATE DEPOLYMERASE"/>
    <property type="match status" value="1"/>
</dbReference>
<comment type="caution">
    <text evidence="1">The sequence shown here is derived from an EMBL/GenBank/DDBJ whole genome shotgun (WGS) entry which is preliminary data.</text>
</comment>
<accession>A0A8H6RJ65</accession>
<dbReference type="EMBL" id="JABCIY010000164">
    <property type="protein sequence ID" value="KAF7191016.1"/>
    <property type="molecule type" value="Genomic_DNA"/>
</dbReference>
<dbReference type="Proteomes" id="UP000660729">
    <property type="component" value="Unassembled WGS sequence"/>
</dbReference>
<dbReference type="OrthoDB" id="6020543at2759"/>
<protein>
    <submittedName>
        <fullName evidence="1">Uncharacterized protein</fullName>
    </submittedName>
</protein>
<evidence type="ECO:0000313" key="1">
    <source>
        <dbReference type="EMBL" id="KAF7191016.1"/>
    </source>
</evidence>